<name>A0A9Q3DN55_9BASI</name>
<dbReference type="Proteomes" id="UP000765509">
    <property type="component" value="Unassembled WGS sequence"/>
</dbReference>
<protein>
    <submittedName>
        <fullName evidence="1">Uncharacterized protein</fullName>
    </submittedName>
</protein>
<sequence length="150" mass="16683">MVRQKNTETESTVTSLIPASTVNSEHNSNVIINQNNQPEPISSELINLDISNALKKANNLANREFFDVKLLFWTFLIIIMPSTRSGGSYNPSRNSREGYRCDCGRSKSFKEGNALVNGSQTSKLCHSEAYNTFLPSNRADTVTRSLNGHI</sequence>
<accession>A0A9Q3DN55</accession>
<evidence type="ECO:0000313" key="1">
    <source>
        <dbReference type="EMBL" id="MBW0504618.1"/>
    </source>
</evidence>
<evidence type="ECO:0000313" key="2">
    <source>
        <dbReference type="Proteomes" id="UP000765509"/>
    </source>
</evidence>
<comment type="caution">
    <text evidence="1">The sequence shown here is derived from an EMBL/GenBank/DDBJ whole genome shotgun (WGS) entry which is preliminary data.</text>
</comment>
<dbReference type="EMBL" id="AVOT02018030">
    <property type="protein sequence ID" value="MBW0504618.1"/>
    <property type="molecule type" value="Genomic_DNA"/>
</dbReference>
<proteinExistence type="predicted"/>
<dbReference type="AlphaFoldDB" id="A0A9Q3DN55"/>
<gene>
    <name evidence="1" type="ORF">O181_044333</name>
</gene>
<reference evidence="1" key="1">
    <citation type="submission" date="2021-03" db="EMBL/GenBank/DDBJ databases">
        <title>Draft genome sequence of rust myrtle Austropuccinia psidii MF-1, a brazilian biotype.</title>
        <authorList>
            <person name="Quecine M.C."/>
            <person name="Pachon D.M.R."/>
            <person name="Bonatelli M.L."/>
            <person name="Correr F.H."/>
            <person name="Franceschini L.M."/>
            <person name="Leite T.F."/>
            <person name="Margarido G.R.A."/>
            <person name="Almeida C.A."/>
            <person name="Ferrarezi J.A."/>
            <person name="Labate C.A."/>
        </authorList>
    </citation>
    <scope>NUCLEOTIDE SEQUENCE</scope>
    <source>
        <strain evidence="1">MF-1</strain>
    </source>
</reference>
<keyword evidence="2" id="KW-1185">Reference proteome</keyword>
<organism evidence="1 2">
    <name type="scientific">Austropuccinia psidii MF-1</name>
    <dbReference type="NCBI Taxonomy" id="1389203"/>
    <lineage>
        <taxon>Eukaryota</taxon>
        <taxon>Fungi</taxon>
        <taxon>Dikarya</taxon>
        <taxon>Basidiomycota</taxon>
        <taxon>Pucciniomycotina</taxon>
        <taxon>Pucciniomycetes</taxon>
        <taxon>Pucciniales</taxon>
        <taxon>Sphaerophragmiaceae</taxon>
        <taxon>Austropuccinia</taxon>
    </lineage>
</organism>